<evidence type="ECO:0008006" key="4">
    <source>
        <dbReference type="Google" id="ProtNLM"/>
    </source>
</evidence>
<dbReference type="Proteomes" id="UP000256405">
    <property type="component" value="Unassembled WGS sequence"/>
</dbReference>
<dbReference type="EMBL" id="QUNF01000027">
    <property type="protein sequence ID" value="REG81379.1"/>
    <property type="molecule type" value="Genomic_DNA"/>
</dbReference>
<dbReference type="OrthoDB" id="594666at2"/>
<accession>A0A3E0DFL8</accession>
<organism evidence="2 3">
    <name type="scientific">Algoriphagus antarcticus</name>
    <dbReference type="NCBI Taxonomy" id="238540"/>
    <lineage>
        <taxon>Bacteria</taxon>
        <taxon>Pseudomonadati</taxon>
        <taxon>Bacteroidota</taxon>
        <taxon>Cytophagia</taxon>
        <taxon>Cytophagales</taxon>
        <taxon>Cyclobacteriaceae</taxon>
        <taxon>Algoriphagus</taxon>
    </lineage>
</organism>
<feature type="region of interest" description="Disordered" evidence="1">
    <location>
        <begin position="103"/>
        <end position="126"/>
    </location>
</feature>
<protein>
    <recommendedName>
        <fullName evidence="4">Tetratricopeptide repeat protein</fullName>
    </recommendedName>
</protein>
<keyword evidence="3" id="KW-1185">Reference proteome</keyword>
<dbReference type="RefSeq" id="WP_086542936.1">
    <property type="nucleotide sequence ID" value="NZ_MSSW01000057.1"/>
</dbReference>
<gene>
    <name evidence="2" type="ORF">C8N25_12727</name>
</gene>
<evidence type="ECO:0000313" key="3">
    <source>
        <dbReference type="Proteomes" id="UP000256405"/>
    </source>
</evidence>
<evidence type="ECO:0000256" key="1">
    <source>
        <dbReference type="SAM" id="MobiDB-lite"/>
    </source>
</evidence>
<proteinExistence type="predicted"/>
<comment type="caution">
    <text evidence="2">The sequence shown here is derived from an EMBL/GenBank/DDBJ whole genome shotgun (WGS) entry which is preliminary data.</text>
</comment>
<name>A0A3E0DFL8_9BACT</name>
<reference evidence="2 3" key="1">
    <citation type="submission" date="2018-08" db="EMBL/GenBank/DDBJ databases">
        <title>Genomic Encyclopedia of Archaeal and Bacterial Type Strains, Phase II (KMG-II): from individual species to whole genera.</title>
        <authorList>
            <person name="Goeker M."/>
        </authorList>
    </citation>
    <scope>NUCLEOTIDE SEQUENCE [LARGE SCALE GENOMIC DNA]</scope>
    <source>
        <strain evidence="2 3">DSM 15986</strain>
    </source>
</reference>
<evidence type="ECO:0000313" key="2">
    <source>
        <dbReference type="EMBL" id="REG81379.1"/>
    </source>
</evidence>
<dbReference type="AlphaFoldDB" id="A0A3E0DFL8"/>
<sequence length="234" mass="27061">MNSSQFLEIIQKADPLERMDILQLQKMQENFPYFQIPHVLIARYEYLEDAAKSTPSLGYAAITSPDRSWLKILIEKKEEEVVVSKVISLAAEIKVEAETLNTPETNETEVKSEPAKPKLQRRKPPKDDLLETIKRKDKREILDEKKKEQIDMIRAFSKKSIKMATIKEIEANQNHENLAAASTKINDKLISESYAKILANQGKKQLAKEIYEKLVLKFPDKRTYFADLIEKLKD</sequence>